<dbReference type="InterPro" id="IPR026509">
    <property type="entry name" value="TMEM183"/>
</dbReference>
<dbReference type="GO" id="GO:0031647">
    <property type="term" value="P:regulation of protein stability"/>
    <property type="evidence" value="ECO:0007669"/>
    <property type="project" value="TreeGrafter"/>
</dbReference>
<reference evidence="3" key="2">
    <citation type="submission" date="2025-09" db="UniProtKB">
        <authorList>
            <consortium name="Ensembl"/>
        </authorList>
    </citation>
    <scope>IDENTIFICATION</scope>
</reference>
<accession>A0A8C5LQ94</accession>
<evidence type="ECO:0000256" key="2">
    <source>
        <dbReference type="SAM" id="Phobius"/>
    </source>
</evidence>
<dbReference type="Ensembl" id="ENSLLET00000002453.1">
    <property type="protein sequence ID" value="ENSLLEP00000002352.1"/>
    <property type="gene ID" value="ENSLLEG00000001528.1"/>
</dbReference>
<feature type="transmembrane region" description="Helical" evidence="2">
    <location>
        <begin position="285"/>
        <end position="303"/>
    </location>
</feature>
<dbReference type="PANTHER" id="PTHR20988">
    <property type="entry name" value="TRANSMEMBRANE PROTEIN 183A-RELATED"/>
    <property type="match status" value="1"/>
</dbReference>
<dbReference type="AlphaFoldDB" id="A0A8C5LQ94"/>
<reference evidence="3" key="1">
    <citation type="submission" date="2025-08" db="UniProtKB">
        <authorList>
            <consortium name="Ensembl"/>
        </authorList>
    </citation>
    <scope>IDENTIFICATION</scope>
</reference>
<keyword evidence="2" id="KW-1133">Transmembrane helix</keyword>
<keyword evidence="2" id="KW-0472">Membrane</keyword>
<protein>
    <submittedName>
        <fullName evidence="3">Transmembrane protein 183A</fullName>
    </submittedName>
</protein>
<keyword evidence="4" id="KW-1185">Reference proteome</keyword>
<organism evidence="3 4">
    <name type="scientific">Leptobrachium leishanense</name>
    <name type="common">Leishan spiny toad</name>
    <dbReference type="NCBI Taxonomy" id="445787"/>
    <lineage>
        <taxon>Eukaryota</taxon>
        <taxon>Metazoa</taxon>
        <taxon>Chordata</taxon>
        <taxon>Craniata</taxon>
        <taxon>Vertebrata</taxon>
        <taxon>Euteleostomi</taxon>
        <taxon>Amphibia</taxon>
        <taxon>Batrachia</taxon>
        <taxon>Anura</taxon>
        <taxon>Pelobatoidea</taxon>
        <taxon>Megophryidae</taxon>
        <taxon>Leptobrachium</taxon>
    </lineage>
</organism>
<name>A0A8C5LQ94_9ANUR</name>
<dbReference type="OrthoDB" id="5955317at2759"/>
<evidence type="ECO:0000313" key="3">
    <source>
        <dbReference type="Ensembl" id="ENSLLEP00000002352.1"/>
    </source>
</evidence>
<evidence type="ECO:0000313" key="4">
    <source>
        <dbReference type="Proteomes" id="UP000694569"/>
    </source>
</evidence>
<proteinExistence type="predicted"/>
<keyword evidence="2" id="KW-0812">Transmembrane</keyword>
<dbReference type="Proteomes" id="UP000694569">
    <property type="component" value="Unplaced"/>
</dbReference>
<gene>
    <name evidence="3" type="primary">TMEM183A</name>
</gene>
<feature type="region of interest" description="Disordered" evidence="1">
    <location>
        <begin position="68"/>
        <end position="97"/>
    </location>
</feature>
<feature type="compositionally biased region" description="Polar residues" evidence="1">
    <location>
        <begin position="72"/>
        <end position="81"/>
    </location>
</feature>
<sequence length="359" mass="41781">MPRKGNRKRLKNRIDNLSSHRVTVADFANSDPAVVKSGRLRKSLANAHQKEVKALCGVEASSTAIDDRDSVLSETGEQCDSNSEDYENPDESSFSKKKKKKRHQEIAILDSTGEYYPVDIWLLLAAYIRPEDVLTFALICKSSWIITCTTAFWMRLYKRYYQMNIYLPVRLLPECICRLRCMRACVIRSLYHLYEPFCSRVAKTAVIPDSTPSHLTNSKCLLFWVKKRNGSKSEALWEFTFKLKKQPPQKKRYYRDPLRPPSVYKDVHCNPDNDTFLLKVSTMNYIFIPVVLGMTLTLITINVSTDMRHHRVKLVFHDYVVRNGKKPRSDQGVQIILDPVHSVNLLNWWHPRFPFAYRD</sequence>
<evidence type="ECO:0000256" key="1">
    <source>
        <dbReference type="SAM" id="MobiDB-lite"/>
    </source>
</evidence>
<dbReference type="GeneTree" id="ENSGT00390000009310"/>
<dbReference type="PANTHER" id="PTHR20988:SF2">
    <property type="entry name" value="TRANSMEMBRANE PROTEIN 183A-RELATED"/>
    <property type="match status" value="1"/>
</dbReference>
<dbReference type="GO" id="GO:0019005">
    <property type="term" value="C:SCF ubiquitin ligase complex"/>
    <property type="evidence" value="ECO:0007669"/>
    <property type="project" value="TreeGrafter"/>
</dbReference>